<reference evidence="7" key="1">
    <citation type="journal article" date="2019" name="Int. J. Syst. Evol. Microbiol.">
        <title>The Global Catalogue of Microorganisms (GCM) 10K type strain sequencing project: providing services to taxonomists for standard genome sequencing and annotation.</title>
        <authorList>
            <consortium name="The Broad Institute Genomics Platform"/>
            <consortium name="The Broad Institute Genome Sequencing Center for Infectious Disease"/>
            <person name="Wu L."/>
            <person name="Ma J."/>
        </authorList>
    </citation>
    <scope>NUCLEOTIDE SEQUENCE [LARGE SCALE GENOMIC DNA]</scope>
    <source>
        <strain evidence="7">CCUG 61697</strain>
    </source>
</reference>
<dbReference type="NCBIfam" id="TIGR04448">
    <property type="entry name" value="creatininase"/>
    <property type="match status" value="1"/>
</dbReference>
<evidence type="ECO:0000256" key="3">
    <source>
        <dbReference type="ARBA" id="ARBA00022801"/>
    </source>
</evidence>
<organism evidence="6 7">
    <name type="scientific">Methyloligella solikamskensis</name>
    <dbReference type="NCBI Taxonomy" id="1177756"/>
    <lineage>
        <taxon>Bacteria</taxon>
        <taxon>Pseudomonadati</taxon>
        <taxon>Pseudomonadota</taxon>
        <taxon>Alphaproteobacteria</taxon>
        <taxon>Hyphomicrobiales</taxon>
        <taxon>Hyphomicrobiaceae</taxon>
        <taxon>Methyloligella</taxon>
    </lineage>
</organism>
<comment type="similarity">
    <text evidence="5">Belongs to the creatininase superfamily.</text>
</comment>
<evidence type="ECO:0000313" key="6">
    <source>
        <dbReference type="EMBL" id="MFD0985732.1"/>
    </source>
</evidence>
<dbReference type="InterPro" id="IPR031034">
    <property type="entry name" value="Creatininase"/>
</dbReference>
<evidence type="ECO:0000313" key="7">
    <source>
        <dbReference type="Proteomes" id="UP001597102"/>
    </source>
</evidence>
<dbReference type="Pfam" id="PF02633">
    <property type="entry name" value="Creatininase"/>
    <property type="match status" value="1"/>
</dbReference>
<evidence type="ECO:0000256" key="4">
    <source>
        <dbReference type="ARBA" id="ARBA00022833"/>
    </source>
</evidence>
<protein>
    <submittedName>
        <fullName evidence="6">Creatininase</fullName>
        <ecNumber evidence="6">3.5.2.10</ecNumber>
    </submittedName>
</protein>
<dbReference type="Proteomes" id="UP001597102">
    <property type="component" value="Unassembled WGS sequence"/>
</dbReference>
<evidence type="ECO:0000256" key="1">
    <source>
        <dbReference type="ARBA" id="ARBA00001947"/>
    </source>
</evidence>
<dbReference type="InterPro" id="IPR024087">
    <property type="entry name" value="Creatininase-like_sf"/>
</dbReference>
<evidence type="ECO:0000256" key="5">
    <source>
        <dbReference type="ARBA" id="ARBA00024029"/>
    </source>
</evidence>
<keyword evidence="7" id="KW-1185">Reference proteome</keyword>
<dbReference type="GO" id="GO:0047789">
    <property type="term" value="F:creatininase activity"/>
    <property type="evidence" value="ECO:0007669"/>
    <property type="project" value="UniProtKB-EC"/>
</dbReference>
<dbReference type="EC" id="3.5.2.10" evidence="6"/>
<comment type="caution">
    <text evidence="6">The sequence shown here is derived from an EMBL/GenBank/DDBJ whole genome shotgun (WGS) entry which is preliminary data.</text>
</comment>
<keyword evidence="3 6" id="KW-0378">Hydrolase</keyword>
<dbReference type="PANTHER" id="PTHR35005:SF1">
    <property type="entry name" value="2-AMINO-5-FORMYLAMINO-6-RIBOSYLAMINOPYRIMIDIN-4(3H)-ONE 5'-MONOPHOSPHATE DEFORMYLASE"/>
    <property type="match status" value="1"/>
</dbReference>
<gene>
    <name evidence="6" type="ORF">ACFQ2F_01310</name>
</gene>
<dbReference type="PANTHER" id="PTHR35005">
    <property type="entry name" value="3-DEHYDRO-SCYLLO-INOSOSE HYDROLASE"/>
    <property type="match status" value="1"/>
</dbReference>
<accession>A0ABW3J5P3</accession>
<sequence length="256" mass="27614">MDEVYISEISWPVFEEKIAAGAPVFLPVGATEQHGPHLPLGVDVFLPAAVAANLARRLGGLVAPPIPYGYKSQARSGGGQQFPGTTSLSAHTLTLVVKDVIHDLGLHGARRFVIVNGHCENAWPLVEGLDLAMTELRRDGISGTKAMRLEYWDFIRPETLERLFPDGYPGIELEHASLLETSLMLLVRPDLVSPELMPDDGPAEFPPYDVTPVPKGLVPASGVLAVAQGATKESGQLLMDDYVTLISEAIAKEFDL</sequence>
<dbReference type="Gene3D" id="3.40.50.10310">
    <property type="entry name" value="Creatininase"/>
    <property type="match status" value="1"/>
</dbReference>
<keyword evidence="2" id="KW-0479">Metal-binding</keyword>
<dbReference type="InterPro" id="IPR003785">
    <property type="entry name" value="Creatininase/forma_Hydrolase"/>
</dbReference>
<evidence type="ECO:0000256" key="2">
    <source>
        <dbReference type="ARBA" id="ARBA00022723"/>
    </source>
</evidence>
<dbReference type="SUPFAM" id="SSF102215">
    <property type="entry name" value="Creatininase"/>
    <property type="match status" value="1"/>
</dbReference>
<dbReference type="EMBL" id="JBHTJO010000001">
    <property type="protein sequence ID" value="MFD0985732.1"/>
    <property type="molecule type" value="Genomic_DNA"/>
</dbReference>
<keyword evidence="4" id="KW-0862">Zinc</keyword>
<dbReference type="RefSeq" id="WP_379084565.1">
    <property type="nucleotide sequence ID" value="NZ_JBHTJO010000001.1"/>
</dbReference>
<name>A0ABW3J5P3_9HYPH</name>
<comment type="cofactor">
    <cofactor evidence="1">
        <name>Zn(2+)</name>
        <dbReference type="ChEBI" id="CHEBI:29105"/>
    </cofactor>
</comment>
<proteinExistence type="inferred from homology"/>